<dbReference type="Proteomes" id="UP000626109">
    <property type="component" value="Unassembled WGS sequence"/>
</dbReference>
<protein>
    <submittedName>
        <fullName evidence="2">Uncharacterized protein</fullName>
    </submittedName>
</protein>
<name>A0A813IDJ2_POLGL</name>
<reference evidence="2" key="1">
    <citation type="submission" date="2021-02" db="EMBL/GenBank/DDBJ databases">
        <authorList>
            <person name="Dougan E. K."/>
            <person name="Rhodes N."/>
            <person name="Thang M."/>
            <person name="Chan C."/>
        </authorList>
    </citation>
    <scope>NUCLEOTIDE SEQUENCE</scope>
</reference>
<dbReference type="EMBL" id="CAJNNW010007305">
    <property type="protein sequence ID" value="CAE8649156.1"/>
    <property type="molecule type" value="Genomic_DNA"/>
</dbReference>
<organism evidence="2 3">
    <name type="scientific">Polarella glacialis</name>
    <name type="common">Dinoflagellate</name>
    <dbReference type="NCBI Taxonomy" id="89957"/>
    <lineage>
        <taxon>Eukaryota</taxon>
        <taxon>Sar</taxon>
        <taxon>Alveolata</taxon>
        <taxon>Dinophyceae</taxon>
        <taxon>Suessiales</taxon>
        <taxon>Suessiaceae</taxon>
        <taxon>Polarella</taxon>
    </lineage>
</organism>
<evidence type="ECO:0000313" key="3">
    <source>
        <dbReference type="Proteomes" id="UP000626109"/>
    </source>
</evidence>
<feature type="non-terminal residue" evidence="2">
    <location>
        <position position="87"/>
    </location>
</feature>
<dbReference type="AlphaFoldDB" id="A0A813IDJ2"/>
<accession>A0A813IDJ2</accession>
<evidence type="ECO:0000313" key="2">
    <source>
        <dbReference type="EMBL" id="CAE8649156.1"/>
    </source>
</evidence>
<feature type="non-terminal residue" evidence="2">
    <location>
        <position position="1"/>
    </location>
</feature>
<gene>
    <name evidence="2" type="ORF">PGLA2088_LOCUS7176</name>
</gene>
<feature type="region of interest" description="Disordered" evidence="1">
    <location>
        <begin position="1"/>
        <end position="87"/>
    </location>
</feature>
<evidence type="ECO:0000256" key="1">
    <source>
        <dbReference type="SAM" id="MobiDB-lite"/>
    </source>
</evidence>
<sequence length="87" mass="10201">EPKAGPVSLELPVRPAEAALTRAPLTRTPTLARTRRPERQLPRRQKRGPRKRLWKKGRTRPKTRPSLVTRQSPGRSLVRKRRRRIRT</sequence>
<feature type="compositionally biased region" description="Basic residues" evidence="1">
    <location>
        <begin position="77"/>
        <end position="87"/>
    </location>
</feature>
<proteinExistence type="predicted"/>
<feature type="compositionally biased region" description="Low complexity" evidence="1">
    <location>
        <begin position="14"/>
        <end position="32"/>
    </location>
</feature>
<comment type="caution">
    <text evidence="2">The sequence shown here is derived from an EMBL/GenBank/DDBJ whole genome shotgun (WGS) entry which is preliminary data.</text>
</comment>
<feature type="compositionally biased region" description="Basic residues" evidence="1">
    <location>
        <begin position="42"/>
        <end position="63"/>
    </location>
</feature>